<keyword evidence="5" id="KW-1185">Reference proteome</keyword>
<dbReference type="InterPro" id="IPR013783">
    <property type="entry name" value="Ig-like_fold"/>
</dbReference>
<protein>
    <submittedName>
        <fullName evidence="6">Cell adhesion molecule CEACAM4-like</fullName>
    </submittedName>
</protein>
<organism evidence="6">
    <name type="scientific">Castor canadensis</name>
    <name type="common">American beaver</name>
    <dbReference type="NCBI Taxonomy" id="51338"/>
    <lineage>
        <taxon>Eukaryota</taxon>
        <taxon>Metazoa</taxon>
        <taxon>Chordata</taxon>
        <taxon>Craniata</taxon>
        <taxon>Vertebrata</taxon>
        <taxon>Euteleostomi</taxon>
        <taxon>Mammalia</taxon>
        <taxon>Eutheria</taxon>
        <taxon>Euarchontoglires</taxon>
        <taxon>Glires</taxon>
        <taxon>Rodentia</taxon>
        <taxon>Castorimorpha</taxon>
        <taxon>Castoridae</taxon>
        <taxon>Castor</taxon>
    </lineage>
</organism>
<dbReference type="InterPro" id="IPR013106">
    <property type="entry name" value="Ig_V-set"/>
</dbReference>
<dbReference type="PANTHER" id="PTHR44427">
    <property type="entry name" value="CARCINOEMBRYONIC ANTIGEN-RELATED CELL ADHESION MOLECULE 19"/>
    <property type="match status" value="1"/>
</dbReference>
<dbReference type="InterPro" id="IPR036179">
    <property type="entry name" value="Ig-like_dom_sf"/>
</dbReference>
<dbReference type="GO" id="GO:0009986">
    <property type="term" value="C:cell surface"/>
    <property type="evidence" value="ECO:0007669"/>
    <property type="project" value="TreeGrafter"/>
</dbReference>
<keyword evidence="1" id="KW-0732">Signal</keyword>
<dbReference type="InterPro" id="IPR050831">
    <property type="entry name" value="CEA_cell_adhesion"/>
</dbReference>
<dbReference type="FunFam" id="2.60.40.10:FF:000244">
    <property type="entry name" value="carcinoembryonic antigen-related cell adhesion molecule 16"/>
    <property type="match status" value="1"/>
</dbReference>
<dbReference type="PANTHER" id="PTHR44427:SF1">
    <property type="entry name" value="CARCINOEMBRYONIC ANTIGEN-RELATED CELL ADHESION MOLECULE 1"/>
    <property type="match status" value="1"/>
</dbReference>
<dbReference type="FunFam" id="2.60.40.10:FF:000340">
    <property type="entry name" value="Carcinoembryonic antigen-related cell adhesion molecule 1"/>
    <property type="match status" value="1"/>
</dbReference>
<gene>
    <name evidence="6" type="primary">LOC109688525</name>
</gene>
<dbReference type="GO" id="GO:0002682">
    <property type="term" value="P:regulation of immune system process"/>
    <property type="evidence" value="ECO:0007669"/>
    <property type="project" value="TreeGrafter"/>
</dbReference>
<evidence type="ECO:0000256" key="4">
    <source>
        <dbReference type="ARBA" id="ARBA00038222"/>
    </source>
</evidence>
<dbReference type="CDD" id="cd20948">
    <property type="entry name" value="IgC2_CEACAM5-like"/>
    <property type="match status" value="1"/>
</dbReference>
<keyword evidence="2" id="KW-0325">Glycoprotein</keyword>
<keyword evidence="3" id="KW-0393">Immunoglobulin domain</keyword>
<dbReference type="GeneID" id="109688525"/>
<dbReference type="SMART" id="SM00408">
    <property type="entry name" value="IGc2"/>
    <property type="match status" value="2"/>
</dbReference>
<evidence type="ECO:0000256" key="3">
    <source>
        <dbReference type="ARBA" id="ARBA00023319"/>
    </source>
</evidence>
<dbReference type="OrthoDB" id="6159398at2759"/>
<dbReference type="Pfam" id="PF07686">
    <property type="entry name" value="V-set"/>
    <property type="match status" value="1"/>
</dbReference>
<dbReference type="GO" id="GO:0007165">
    <property type="term" value="P:signal transduction"/>
    <property type="evidence" value="ECO:0007669"/>
    <property type="project" value="TreeGrafter"/>
</dbReference>
<reference evidence="6" key="1">
    <citation type="submission" date="2025-08" db="UniProtKB">
        <authorList>
            <consortium name="RefSeq"/>
        </authorList>
    </citation>
    <scope>IDENTIFICATION</scope>
</reference>
<dbReference type="InterPro" id="IPR007110">
    <property type="entry name" value="Ig-like_dom"/>
</dbReference>
<dbReference type="Gene3D" id="2.60.40.10">
    <property type="entry name" value="Immunoglobulins"/>
    <property type="match status" value="3"/>
</dbReference>
<dbReference type="SUPFAM" id="SSF48726">
    <property type="entry name" value="Immunoglobulin"/>
    <property type="match status" value="3"/>
</dbReference>
<dbReference type="CDD" id="cd05774">
    <property type="entry name" value="IgV_CEACAM_D1"/>
    <property type="match status" value="1"/>
</dbReference>
<dbReference type="Proteomes" id="UP001732720">
    <property type="component" value="Chromosome 16"/>
</dbReference>
<evidence type="ECO:0000313" key="5">
    <source>
        <dbReference type="Proteomes" id="UP001732720"/>
    </source>
</evidence>
<dbReference type="InterPro" id="IPR003599">
    <property type="entry name" value="Ig_sub"/>
</dbReference>
<dbReference type="CDD" id="cd05740">
    <property type="entry name" value="IgI_hCEACAM_2_4_6_like"/>
    <property type="match status" value="1"/>
</dbReference>
<evidence type="ECO:0000256" key="1">
    <source>
        <dbReference type="ARBA" id="ARBA00022729"/>
    </source>
</evidence>
<dbReference type="InterPro" id="IPR003598">
    <property type="entry name" value="Ig_sub2"/>
</dbReference>
<dbReference type="Pfam" id="PF13927">
    <property type="entry name" value="Ig_3"/>
    <property type="match status" value="1"/>
</dbReference>
<dbReference type="KEGG" id="ccan:109688525"/>
<evidence type="ECO:0000256" key="2">
    <source>
        <dbReference type="ARBA" id="ARBA00023180"/>
    </source>
</evidence>
<dbReference type="PROSITE" id="PS50835">
    <property type="entry name" value="IG_LIKE"/>
    <property type="match status" value="2"/>
</dbReference>
<dbReference type="Pfam" id="PF13895">
    <property type="entry name" value="Ig_2"/>
    <property type="match status" value="1"/>
</dbReference>
<proteinExistence type="inferred from homology"/>
<evidence type="ECO:0000313" key="6">
    <source>
        <dbReference type="RefSeq" id="XP_020022508.2"/>
    </source>
</evidence>
<comment type="similarity">
    <text evidence="4">Belongs to the immunoglobulin superfamily. CEA family.</text>
</comment>
<dbReference type="SMART" id="SM00409">
    <property type="entry name" value="IG"/>
    <property type="match status" value="3"/>
</dbReference>
<dbReference type="RefSeq" id="XP_020022508.2">
    <property type="nucleotide sequence ID" value="XM_020166919.2"/>
</dbReference>
<name>A0A8B7USI2_CASCN</name>
<dbReference type="GO" id="GO:0005886">
    <property type="term" value="C:plasma membrane"/>
    <property type="evidence" value="ECO:0007669"/>
    <property type="project" value="TreeGrafter"/>
</dbReference>
<dbReference type="GO" id="GO:1990782">
    <property type="term" value="F:protein tyrosine kinase binding"/>
    <property type="evidence" value="ECO:0007669"/>
    <property type="project" value="TreeGrafter"/>
</dbReference>
<sequence length="92" mass="10070">MAAIVTGVVLGVVLVVAVTCFLFLRRTGRANHLHDFREHWLPASTPGQGPLDKSTSLAPLPGSNTAVPIYQDLLKHEMEIYDHISHKGHMTS</sequence>
<accession>A0A8B7USI2</accession>